<feature type="region of interest" description="Disordered" evidence="1">
    <location>
        <begin position="216"/>
        <end position="246"/>
    </location>
</feature>
<keyword evidence="2" id="KW-0030">Aminoacyl-tRNA synthetase</keyword>
<feature type="compositionally biased region" description="Low complexity" evidence="1">
    <location>
        <begin position="59"/>
        <end position="69"/>
    </location>
</feature>
<keyword evidence="2" id="KW-0436">Ligase</keyword>
<gene>
    <name evidence="2" type="ORF">AVDCRST_MAG40-565</name>
</gene>
<feature type="compositionally biased region" description="Basic and acidic residues" evidence="1">
    <location>
        <begin position="124"/>
        <end position="133"/>
    </location>
</feature>
<feature type="compositionally biased region" description="Low complexity" evidence="1">
    <location>
        <begin position="101"/>
        <end position="123"/>
    </location>
</feature>
<protein>
    <submittedName>
        <fullName evidence="2">Phenylalanyl-tRNA synthetase alpha chain</fullName>
        <ecNumber evidence="2">6.1.1.20</ecNumber>
    </submittedName>
</protein>
<feature type="compositionally biased region" description="Basic residues" evidence="1">
    <location>
        <begin position="85"/>
        <end position="96"/>
    </location>
</feature>
<evidence type="ECO:0000256" key="1">
    <source>
        <dbReference type="SAM" id="MobiDB-lite"/>
    </source>
</evidence>
<accession>A0A6J4KGU8</accession>
<name>A0A6J4KGU8_9BACT</name>
<feature type="non-terminal residue" evidence="2">
    <location>
        <position position="353"/>
    </location>
</feature>
<feature type="region of interest" description="Disordered" evidence="1">
    <location>
        <begin position="1"/>
        <end position="148"/>
    </location>
</feature>
<organism evidence="2">
    <name type="scientific">uncultured Gemmatimonadaceae bacterium</name>
    <dbReference type="NCBI Taxonomy" id="246130"/>
    <lineage>
        <taxon>Bacteria</taxon>
        <taxon>Pseudomonadati</taxon>
        <taxon>Gemmatimonadota</taxon>
        <taxon>Gemmatimonadia</taxon>
        <taxon>Gemmatimonadales</taxon>
        <taxon>Gemmatimonadaceae</taxon>
        <taxon>environmental samples</taxon>
    </lineage>
</organism>
<sequence>VRTCHRRHRRDRRRLPRPARRALAGGDASHRRGVHARRARGGARGARGPQERARHRPARAAPRAAHRGTQGAGRRRQRAQDRHRAGARRARDRAHRGGGAAAPARRPLDARAAAVAGRPAPGDAGHRGDRGDLPRAGLHRGARARGRDRVVQLHGAQLPARPPGDGHARHALPERRRAAAHAHLARAGAHPPAVRAAGARAHSRQRLPPRLLRRVARADVRAGRGARGGRGDQLRGPQGHAHPLRAPLLRRHQDPLPTELLPLHRAVGRDGRGVPAVQGRGLRGVQADGLDGDPRLGDGAPGGARSRGRRRGALHRLRLGDGPGAHRDAALRHPRHPHAVRFGRAVPATVRGV</sequence>
<dbReference type="EMBL" id="CADCTX010000164">
    <property type="protein sequence ID" value="CAA9304349.1"/>
    <property type="molecule type" value="Genomic_DNA"/>
</dbReference>
<reference evidence="2" key="1">
    <citation type="submission" date="2020-02" db="EMBL/GenBank/DDBJ databases">
        <authorList>
            <person name="Meier V. D."/>
        </authorList>
    </citation>
    <scope>NUCLEOTIDE SEQUENCE</scope>
    <source>
        <strain evidence="2">AVDCRST_MAG40</strain>
    </source>
</reference>
<evidence type="ECO:0000313" key="2">
    <source>
        <dbReference type="EMBL" id="CAA9304349.1"/>
    </source>
</evidence>
<feature type="compositionally biased region" description="Basic residues" evidence="1">
    <location>
        <begin position="1"/>
        <end position="20"/>
    </location>
</feature>
<feature type="non-terminal residue" evidence="2">
    <location>
        <position position="1"/>
    </location>
</feature>
<dbReference type="GO" id="GO:0004826">
    <property type="term" value="F:phenylalanine-tRNA ligase activity"/>
    <property type="evidence" value="ECO:0007669"/>
    <property type="project" value="UniProtKB-EC"/>
</dbReference>
<dbReference type="AlphaFoldDB" id="A0A6J4KGU8"/>
<proteinExistence type="predicted"/>
<feature type="region of interest" description="Disordered" evidence="1">
    <location>
        <begin position="284"/>
        <end position="313"/>
    </location>
</feature>
<dbReference type="EC" id="6.1.1.20" evidence="2"/>
<feature type="compositionally biased region" description="Basic residues" evidence="1">
    <location>
        <begin position="31"/>
        <end position="41"/>
    </location>
</feature>